<proteinExistence type="predicted"/>
<dbReference type="InterPro" id="IPR043734">
    <property type="entry name" value="DUF5678"/>
</dbReference>
<organism evidence="2">
    <name type="scientific">Candidatus Methanophagaceae archaeon ANME-1 ERB6</name>
    <dbReference type="NCBI Taxonomy" id="2759912"/>
    <lineage>
        <taxon>Archaea</taxon>
        <taxon>Methanobacteriati</taxon>
        <taxon>Methanobacteriota</taxon>
        <taxon>Stenosarchaea group</taxon>
        <taxon>Methanomicrobia</taxon>
        <taxon>Candidatus Methanophagales</taxon>
        <taxon>Candidatus Methanophagaceae</taxon>
    </lineage>
</organism>
<name>A0A7G9YWG6_9EURY</name>
<dbReference type="AlphaFoldDB" id="A0A7G9YWG6"/>
<gene>
    <name evidence="2" type="ORF">CJELADDK_00029</name>
</gene>
<protein>
    <recommendedName>
        <fullName evidence="1">DUF5678 domain-containing protein</fullName>
    </recommendedName>
</protein>
<feature type="domain" description="DUF5678" evidence="1">
    <location>
        <begin position="15"/>
        <end position="61"/>
    </location>
</feature>
<accession>A0A7G9YWG6</accession>
<evidence type="ECO:0000313" key="2">
    <source>
        <dbReference type="EMBL" id="QNO52350.1"/>
    </source>
</evidence>
<evidence type="ECO:0000259" key="1">
    <source>
        <dbReference type="Pfam" id="PF18929"/>
    </source>
</evidence>
<reference evidence="2" key="1">
    <citation type="submission" date="2020-06" db="EMBL/GenBank/DDBJ databases">
        <title>Unique genomic features of the anaerobic methanotrophic archaea.</title>
        <authorList>
            <person name="Chadwick G.L."/>
            <person name="Skennerton C.T."/>
            <person name="Laso-Perez R."/>
            <person name="Leu A.O."/>
            <person name="Speth D.R."/>
            <person name="Yu H."/>
            <person name="Morgan-Lang C."/>
            <person name="Hatzenpichler R."/>
            <person name="Goudeau D."/>
            <person name="Malmstrom R."/>
            <person name="Brazelton W.J."/>
            <person name="Woyke T."/>
            <person name="Hallam S.J."/>
            <person name="Tyson G.W."/>
            <person name="Wegener G."/>
            <person name="Boetius A."/>
            <person name="Orphan V."/>
        </authorList>
    </citation>
    <scope>NUCLEOTIDE SEQUENCE</scope>
</reference>
<dbReference type="Pfam" id="PF18929">
    <property type="entry name" value="DUF5678"/>
    <property type="match status" value="1"/>
</dbReference>
<sequence length="69" mass="8061">MTEEEEIRWFSKANLSKYIGKYVAIVDNEVVAYGDNAKEVWEDAKRKHPEKTPSLAKVPKEELLILQQR</sequence>
<dbReference type="EMBL" id="MT631508">
    <property type="protein sequence ID" value="QNO52350.1"/>
    <property type="molecule type" value="Genomic_DNA"/>
</dbReference>